<accession>A0A7C3RKS4</accession>
<comment type="caution">
    <text evidence="1">The sequence shown here is derived from an EMBL/GenBank/DDBJ whole genome shotgun (WGS) entry which is preliminary data.</text>
</comment>
<dbReference type="AlphaFoldDB" id="A0A7C3RKS4"/>
<protein>
    <submittedName>
        <fullName evidence="1">Uncharacterized protein</fullName>
    </submittedName>
</protein>
<proteinExistence type="predicted"/>
<organism evidence="1">
    <name type="scientific">Dictyoglomus thermophilum</name>
    <dbReference type="NCBI Taxonomy" id="14"/>
    <lineage>
        <taxon>Bacteria</taxon>
        <taxon>Pseudomonadati</taxon>
        <taxon>Dictyoglomota</taxon>
        <taxon>Dictyoglomia</taxon>
        <taxon>Dictyoglomales</taxon>
        <taxon>Dictyoglomaceae</taxon>
        <taxon>Dictyoglomus</taxon>
    </lineage>
</organism>
<sequence>MNLKRFPNILLALKNTVDKTQRKMKFILSGSSTLEEELESDSKIKVKLKFRTNDISKISK</sequence>
<gene>
    <name evidence="1" type="ORF">ENW00_07335</name>
</gene>
<evidence type="ECO:0000313" key="1">
    <source>
        <dbReference type="EMBL" id="HFX13940.1"/>
    </source>
</evidence>
<reference evidence="1" key="1">
    <citation type="journal article" date="2020" name="mSystems">
        <title>Genome- and Community-Level Interaction Insights into Carbon Utilization and Element Cycling Functions of Hydrothermarchaeota in Hydrothermal Sediment.</title>
        <authorList>
            <person name="Zhou Z."/>
            <person name="Liu Y."/>
            <person name="Xu W."/>
            <person name="Pan J."/>
            <person name="Luo Z.H."/>
            <person name="Li M."/>
        </authorList>
    </citation>
    <scope>NUCLEOTIDE SEQUENCE [LARGE SCALE GENOMIC DNA]</scope>
    <source>
        <strain evidence="1">SpSt-81</strain>
    </source>
</reference>
<name>A0A7C3RKS4_DICTH</name>
<dbReference type="EMBL" id="DTIN01000030">
    <property type="protein sequence ID" value="HFX13940.1"/>
    <property type="molecule type" value="Genomic_DNA"/>
</dbReference>